<protein>
    <submittedName>
        <fullName evidence="3">Aldehyde dehydrogenase (NADP(+))</fullName>
    </submittedName>
</protein>
<dbReference type="Pfam" id="PF00171">
    <property type="entry name" value="Aldedh"/>
    <property type="match status" value="1"/>
</dbReference>
<reference evidence="3 4" key="1">
    <citation type="submission" date="2017-07" db="EMBL/GenBank/DDBJ databases">
        <title>Draft whole genome sequences of clinical Proprionibacteriaceae strains.</title>
        <authorList>
            <person name="Bernier A.-M."/>
            <person name="Bernard K."/>
            <person name="Domingo M.-C."/>
        </authorList>
    </citation>
    <scope>NUCLEOTIDE SEQUENCE [LARGE SCALE GENOMIC DNA]</scope>
    <source>
        <strain evidence="3 4">NML 030167</strain>
    </source>
</reference>
<evidence type="ECO:0000313" key="4">
    <source>
        <dbReference type="Proteomes" id="UP000215896"/>
    </source>
</evidence>
<dbReference type="InterPro" id="IPR016161">
    <property type="entry name" value="Ald_DH/histidinol_DH"/>
</dbReference>
<accession>A0A255GNJ1</accession>
<dbReference type="InterPro" id="IPR044151">
    <property type="entry name" value="ALDH_KGSADH"/>
</dbReference>
<dbReference type="Gene3D" id="3.40.309.10">
    <property type="entry name" value="Aldehyde Dehydrogenase, Chain A, domain 2"/>
    <property type="match status" value="1"/>
</dbReference>
<evidence type="ECO:0000259" key="2">
    <source>
        <dbReference type="Pfam" id="PF00171"/>
    </source>
</evidence>
<dbReference type="PANTHER" id="PTHR43353">
    <property type="entry name" value="SUCCINATE-SEMIALDEHYDE DEHYDROGENASE, MITOCHONDRIAL"/>
    <property type="match status" value="1"/>
</dbReference>
<dbReference type="SUPFAM" id="SSF53720">
    <property type="entry name" value="ALDH-like"/>
    <property type="match status" value="1"/>
</dbReference>
<dbReference type="OrthoDB" id="9770537at2"/>
<evidence type="ECO:0000256" key="1">
    <source>
        <dbReference type="ARBA" id="ARBA00023002"/>
    </source>
</evidence>
<dbReference type="InterPro" id="IPR016162">
    <property type="entry name" value="Ald_DH_N"/>
</dbReference>
<dbReference type="InterPro" id="IPR050740">
    <property type="entry name" value="Aldehyde_DH_Superfamily"/>
</dbReference>
<dbReference type="PANTHER" id="PTHR43353:SF3">
    <property type="entry name" value="ALDEHYDE DEHYDROGENASE-RELATED"/>
    <property type="match status" value="1"/>
</dbReference>
<dbReference type="CDD" id="cd07129">
    <property type="entry name" value="ALDH_KGSADH"/>
    <property type="match status" value="1"/>
</dbReference>
<dbReference type="InterPro" id="IPR016163">
    <property type="entry name" value="Ald_DH_C"/>
</dbReference>
<keyword evidence="4" id="KW-1185">Reference proteome</keyword>
<proteinExistence type="predicted"/>
<evidence type="ECO:0000313" key="3">
    <source>
        <dbReference type="EMBL" id="OYO17375.1"/>
    </source>
</evidence>
<dbReference type="Gene3D" id="3.40.605.10">
    <property type="entry name" value="Aldehyde Dehydrogenase, Chain A, domain 1"/>
    <property type="match status" value="1"/>
</dbReference>
<gene>
    <name evidence="3" type="ORF">CGZ94_00210</name>
</gene>
<comment type="caution">
    <text evidence="3">The sequence shown here is derived from an EMBL/GenBank/DDBJ whole genome shotgun (WGS) entry which is preliminary data.</text>
</comment>
<keyword evidence="1" id="KW-0560">Oxidoreductase</keyword>
<organism evidence="3 4">
    <name type="scientific">Enemella evansiae</name>
    <dbReference type="NCBI Taxonomy" id="2016499"/>
    <lineage>
        <taxon>Bacteria</taxon>
        <taxon>Bacillati</taxon>
        <taxon>Actinomycetota</taxon>
        <taxon>Actinomycetes</taxon>
        <taxon>Propionibacteriales</taxon>
        <taxon>Propionibacteriaceae</taxon>
        <taxon>Enemella</taxon>
    </lineage>
</organism>
<sequence>MTDTTSTELDQILDAATEAAPILSAAAPATRAGWLRVAADALDAHRDELVPLAIKESHLPEARLTGEVGRTSGQLRMFADALESGWLSEYILDSADPEQTPPRPDLRRELVGLGPVLVFGASNFPFAFSVCGGDTASALAAGCPVVAKAHPGHPETSRRTAQVAAAAMQAAGAPAGILQLIEGFEVGTDALKDRRIRAGGFTGSEGAGTALHRIAATRPDPIPFYGELGSTNPAFVLPGALADRPDELISGYVGSMSLGVGQFCTSPGILLLPAGHGLSEKLAQATAEVGAAQMLNDRVYSGYAEGAASRRENGAVQVLTAGTESDEQASPTLLATTVPEFLGQREELMSECFGPLSIIVEYADEQELLKLAAEFGGQLTCTVQGSDADTELAGKLLPLLSERAGRVIWNAWPTGVAVSWAMQHGGPFPATVGSIHTSVGITAARRFQRPVCYQDVPQALLPEALRDGNPLNLLRTVDGELARH</sequence>
<dbReference type="RefSeq" id="WP_094404253.1">
    <property type="nucleotide sequence ID" value="NZ_NMVO01000001.1"/>
</dbReference>
<dbReference type="GO" id="GO:0016620">
    <property type="term" value="F:oxidoreductase activity, acting on the aldehyde or oxo group of donors, NAD or NADP as acceptor"/>
    <property type="evidence" value="ECO:0007669"/>
    <property type="project" value="InterPro"/>
</dbReference>
<feature type="domain" description="Aldehyde dehydrogenase" evidence="2">
    <location>
        <begin position="3"/>
        <end position="426"/>
    </location>
</feature>
<dbReference type="Proteomes" id="UP000215896">
    <property type="component" value="Unassembled WGS sequence"/>
</dbReference>
<dbReference type="AlphaFoldDB" id="A0A255GNJ1"/>
<dbReference type="InterPro" id="IPR015590">
    <property type="entry name" value="Aldehyde_DH_dom"/>
</dbReference>
<name>A0A255GNJ1_9ACTN</name>
<dbReference type="EMBL" id="NMVO01000001">
    <property type="protein sequence ID" value="OYO17375.1"/>
    <property type="molecule type" value="Genomic_DNA"/>
</dbReference>